<keyword evidence="1" id="KW-1133">Transmembrane helix</keyword>
<feature type="transmembrane region" description="Helical" evidence="1">
    <location>
        <begin position="84"/>
        <end position="104"/>
    </location>
</feature>
<dbReference type="PANTHER" id="PTHR43471:SF14">
    <property type="entry name" value="ABC-2 TYPE TRANSPORT SYSTEM PERMEASE PROTEIN"/>
    <property type="match status" value="1"/>
</dbReference>
<dbReference type="GO" id="GO:0005886">
    <property type="term" value="C:plasma membrane"/>
    <property type="evidence" value="ECO:0007669"/>
    <property type="project" value="UniProtKB-SubCell"/>
</dbReference>
<evidence type="ECO:0000313" key="2">
    <source>
        <dbReference type="EMBL" id="HIQ71272.1"/>
    </source>
</evidence>
<comment type="caution">
    <text evidence="2">The sequence shown here is derived from an EMBL/GenBank/DDBJ whole genome shotgun (WGS) entry which is preliminary data.</text>
</comment>
<dbReference type="Pfam" id="PF12679">
    <property type="entry name" value="ABC2_membrane_2"/>
    <property type="match status" value="1"/>
</dbReference>
<organism evidence="2 3">
    <name type="scientific">Candidatus Onthenecus intestinigallinarum</name>
    <dbReference type="NCBI Taxonomy" id="2840875"/>
    <lineage>
        <taxon>Bacteria</taxon>
        <taxon>Bacillati</taxon>
        <taxon>Bacillota</taxon>
        <taxon>Clostridia</taxon>
        <taxon>Eubacteriales</taxon>
        <taxon>Candidatus Onthenecus</taxon>
    </lineage>
</organism>
<feature type="transmembrane region" description="Helical" evidence="1">
    <location>
        <begin position="204"/>
        <end position="230"/>
    </location>
</feature>
<keyword evidence="1" id="KW-0472">Membrane</keyword>
<sequence length="329" mass="35844">MRRTNAAQAVPVAPAERRSCGFATLYRKELADHFHSARFKLVLLLLTLAGLASLFGALEAVSDANASSSEYVILALYTLSSNSIPSFASFLAYLAPLAGLALGFDAINRERAQGTLNRLVSQPIYRDAIINAKFLAGVTVIFLMIFFVGILAGALGLLVVGIPPEAEELLRIGAYLLLTVVYTSMWLGLSMLCSVLCRHAATSALIVIALWIYLTLFASMVVSVIANLAYPLDGIMGFYNAMDNYQLQLTLERASPYYLYCEAASTLLNPNIRTVGITTQASMSGALASYLTFDQSLLLIWPHLTCMVALVLFAFTCSYVLFMRQEIRA</sequence>
<evidence type="ECO:0000313" key="3">
    <source>
        <dbReference type="Proteomes" id="UP000886887"/>
    </source>
</evidence>
<proteinExistence type="predicted"/>
<feature type="transmembrane region" description="Helical" evidence="1">
    <location>
        <begin position="37"/>
        <end position="58"/>
    </location>
</feature>
<dbReference type="EMBL" id="DVFJ01000009">
    <property type="protein sequence ID" value="HIQ71272.1"/>
    <property type="molecule type" value="Genomic_DNA"/>
</dbReference>
<feature type="transmembrane region" description="Helical" evidence="1">
    <location>
        <begin position="172"/>
        <end position="197"/>
    </location>
</feature>
<dbReference type="GO" id="GO:0140359">
    <property type="term" value="F:ABC-type transporter activity"/>
    <property type="evidence" value="ECO:0007669"/>
    <property type="project" value="InterPro"/>
</dbReference>
<accession>A0A9D1CQB6</accession>
<gene>
    <name evidence="2" type="ORF">IAB73_03560</name>
</gene>
<evidence type="ECO:0000256" key="1">
    <source>
        <dbReference type="SAM" id="Phobius"/>
    </source>
</evidence>
<protein>
    <submittedName>
        <fullName evidence="2">ABC transporter permease</fullName>
    </submittedName>
</protein>
<dbReference type="Proteomes" id="UP000886887">
    <property type="component" value="Unassembled WGS sequence"/>
</dbReference>
<feature type="transmembrane region" description="Helical" evidence="1">
    <location>
        <begin position="300"/>
        <end position="322"/>
    </location>
</feature>
<name>A0A9D1CQB6_9FIRM</name>
<dbReference type="AlphaFoldDB" id="A0A9D1CQB6"/>
<keyword evidence="1" id="KW-0812">Transmembrane</keyword>
<reference evidence="2" key="1">
    <citation type="submission" date="2020-10" db="EMBL/GenBank/DDBJ databases">
        <authorList>
            <person name="Gilroy R."/>
        </authorList>
    </citation>
    <scope>NUCLEOTIDE SEQUENCE</scope>
    <source>
        <strain evidence="2">ChiSxjej2B14-6234</strain>
    </source>
</reference>
<reference evidence="2" key="2">
    <citation type="journal article" date="2021" name="PeerJ">
        <title>Extensive microbial diversity within the chicken gut microbiome revealed by metagenomics and culture.</title>
        <authorList>
            <person name="Gilroy R."/>
            <person name="Ravi A."/>
            <person name="Getino M."/>
            <person name="Pursley I."/>
            <person name="Horton D.L."/>
            <person name="Alikhan N.F."/>
            <person name="Baker D."/>
            <person name="Gharbi K."/>
            <person name="Hall N."/>
            <person name="Watson M."/>
            <person name="Adriaenssens E.M."/>
            <person name="Foster-Nyarko E."/>
            <person name="Jarju S."/>
            <person name="Secka A."/>
            <person name="Antonio M."/>
            <person name="Oren A."/>
            <person name="Chaudhuri R.R."/>
            <person name="La Ragione R."/>
            <person name="Hildebrand F."/>
            <person name="Pallen M.J."/>
        </authorList>
    </citation>
    <scope>NUCLEOTIDE SEQUENCE</scope>
    <source>
        <strain evidence="2">ChiSxjej2B14-6234</strain>
    </source>
</reference>
<feature type="transmembrane region" description="Helical" evidence="1">
    <location>
        <begin position="134"/>
        <end position="160"/>
    </location>
</feature>
<dbReference type="PANTHER" id="PTHR43471">
    <property type="entry name" value="ABC TRANSPORTER PERMEASE"/>
    <property type="match status" value="1"/>
</dbReference>